<sequence length="268" mass="27990">MEDDEPAGGAATFPAWALLEYAHMLTLLGPGTTCHFTALSRASLAALVPLLDAVPQPRADFACHAEAFDVLAPLRDVCLLDPQAPHALSVRDAGLHAARQAPAQGSSADAGAADASASSTASASTTAAPAASVPDGPFTHFLFGGILGDDPPRDRTAALRLRGPPRRHLGAMQMTTDTALGVTSAVVEHGRALALADTEQHGPGGACEWVDAPELHFGRGESVSMPFRYLLDPAPAPPRAKDAGQRRPLMPPGMRELIRSDLDRAFEF</sequence>
<evidence type="ECO:0008006" key="3">
    <source>
        <dbReference type="Google" id="ProtNLM"/>
    </source>
</evidence>
<gene>
    <name evidence="1" type="ORF">FA09DRAFT_328034</name>
</gene>
<evidence type="ECO:0000313" key="1">
    <source>
        <dbReference type="EMBL" id="PWO00624.1"/>
    </source>
</evidence>
<dbReference type="AlphaFoldDB" id="A0A316ZJZ9"/>
<keyword evidence="2" id="KW-1185">Reference proteome</keyword>
<dbReference type="PANTHER" id="PTHR35517">
    <property type="entry name" value="PROTEIN ARGININE N-METHYLTRANSFERASE SFM1"/>
    <property type="match status" value="1"/>
</dbReference>
<reference evidence="1 2" key="1">
    <citation type="journal article" date="2018" name="Mol. Biol. Evol.">
        <title>Broad Genomic Sampling Reveals a Smut Pathogenic Ancestry of the Fungal Clade Ustilaginomycotina.</title>
        <authorList>
            <person name="Kijpornyongpan T."/>
            <person name="Mondo S.J."/>
            <person name="Barry K."/>
            <person name="Sandor L."/>
            <person name="Lee J."/>
            <person name="Lipzen A."/>
            <person name="Pangilinan J."/>
            <person name="LaButti K."/>
            <person name="Hainaut M."/>
            <person name="Henrissat B."/>
            <person name="Grigoriev I.V."/>
            <person name="Spatafora J.W."/>
            <person name="Aime M.C."/>
        </authorList>
    </citation>
    <scope>NUCLEOTIDE SEQUENCE [LARGE SCALE GENOMIC DNA]</scope>
    <source>
        <strain evidence="1 2">MCA 4186</strain>
    </source>
</reference>
<name>A0A316ZJZ9_9BASI</name>
<dbReference type="GO" id="GO:0035241">
    <property type="term" value="F:protein-arginine omega-N monomethyltransferase activity"/>
    <property type="evidence" value="ECO:0007669"/>
    <property type="project" value="TreeGrafter"/>
</dbReference>
<protein>
    <recommendedName>
        <fullName evidence="3">DUF431-domain-containing protein</fullName>
    </recommendedName>
</protein>
<dbReference type="OrthoDB" id="373498at2759"/>
<evidence type="ECO:0000313" key="2">
    <source>
        <dbReference type="Proteomes" id="UP000245946"/>
    </source>
</evidence>
<dbReference type="Pfam" id="PF04252">
    <property type="entry name" value="SFM1-like"/>
    <property type="match status" value="2"/>
</dbReference>
<dbReference type="GeneID" id="37269165"/>
<dbReference type="PANTHER" id="PTHR35517:SF1">
    <property type="entry name" value="PROTEIN ARGININE N-METHYLTRANSFERASE SFM1"/>
    <property type="match status" value="1"/>
</dbReference>
<proteinExistence type="predicted"/>
<dbReference type="InterPro" id="IPR007364">
    <property type="entry name" value="SFM1-like"/>
</dbReference>
<dbReference type="RefSeq" id="XP_025600902.1">
    <property type="nucleotide sequence ID" value="XM_025741621.1"/>
</dbReference>
<organism evidence="1 2">
    <name type="scientific">Tilletiopsis washingtonensis</name>
    <dbReference type="NCBI Taxonomy" id="58919"/>
    <lineage>
        <taxon>Eukaryota</taxon>
        <taxon>Fungi</taxon>
        <taxon>Dikarya</taxon>
        <taxon>Basidiomycota</taxon>
        <taxon>Ustilaginomycotina</taxon>
        <taxon>Exobasidiomycetes</taxon>
        <taxon>Entylomatales</taxon>
        <taxon>Entylomatales incertae sedis</taxon>
        <taxon>Tilletiopsis</taxon>
    </lineage>
</organism>
<dbReference type="EMBL" id="KZ819285">
    <property type="protein sequence ID" value="PWO00624.1"/>
    <property type="molecule type" value="Genomic_DNA"/>
</dbReference>
<accession>A0A316ZJZ9</accession>
<dbReference type="Proteomes" id="UP000245946">
    <property type="component" value="Unassembled WGS sequence"/>
</dbReference>